<dbReference type="Gene3D" id="3.90.180.10">
    <property type="entry name" value="Medium-chain alcohol dehydrogenases, catalytic domain"/>
    <property type="match status" value="2"/>
</dbReference>
<dbReference type="PANTHER" id="PTHR48106:SF8">
    <property type="entry name" value="OS02G0805600 PROTEIN"/>
    <property type="match status" value="1"/>
</dbReference>
<gene>
    <name evidence="4" type="ORF">LITE_LOCUS37806</name>
</gene>
<dbReference type="Proteomes" id="UP001154282">
    <property type="component" value="Unassembled WGS sequence"/>
</dbReference>
<dbReference type="Gene3D" id="3.40.50.720">
    <property type="entry name" value="NAD(P)-binding Rossmann-like Domain"/>
    <property type="match status" value="1"/>
</dbReference>
<dbReference type="InterPro" id="IPR013154">
    <property type="entry name" value="ADH-like_N"/>
</dbReference>
<evidence type="ECO:0000313" key="4">
    <source>
        <dbReference type="EMBL" id="CAI0468447.1"/>
    </source>
</evidence>
<dbReference type="SMART" id="SM00829">
    <property type="entry name" value="PKS_ER"/>
    <property type="match status" value="1"/>
</dbReference>
<reference evidence="4" key="1">
    <citation type="submission" date="2022-08" db="EMBL/GenBank/DDBJ databases">
        <authorList>
            <person name="Gutierrez-Valencia J."/>
        </authorList>
    </citation>
    <scope>NUCLEOTIDE SEQUENCE</scope>
</reference>
<protein>
    <recommendedName>
        <fullName evidence="3">Enoyl reductase (ER) domain-containing protein</fullName>
    </recommendedName>
</protein>
<dbReference type="InterPro" id="IPR020843">
    <property type="entry name" value="ER"/>
</dbReference>
<organism evidence="4 5">
    <name type="scientific">Linum tenue</name>
    <dbReference type="NCBI Taxonomy" id="586396"/>
    <lineage>
        <taxon>Eukaryota</taxon>
        <taxon>Viridiplantae</taxon>
        <taxon>Streptophyta</taxon>
        <taxon>Embryophyta</taxon>
        <taxon>Tracheophyta</taxon>
        <taxon>Spermatophyta</taxon>
        <taxon>Magnoliopsida</taxon>
        <taxon>eudicotyledons</taxon>
        <taxon>Gunneridae</taxon>
        <taxon>Pentapetalae</taxon>
        <taxon>rosids</taxon>
        <taxon>fabids</taxon>
        <taxon>Malpighiales</taxon>
        <taxon>Linaceae</taxon>
        <taxon>Linum</taxon>
    </lineage>
</organism>
<dbReference type="CDD" id="cd05276">
    <property type="entry name" value="p53_inducible_oxidoreductase"/>
    <property type="match status" value="1"/>
</dbReference>
<evidence type="ECO:0000256" key="2">
    <source>
        <dbReference type="ARBA" id="ARBA00023002"/>
    </source>
</evidence>
<dbReference type="InterPro" id="IPR011032">
    <property type="entry name" value="GroES-like_sf"/>
</dbReference>
<dbReference type="SUPFAM" id="SSF51735">
    <property type="entry name" value="NAD(P)-binding Rossmann-fold domains"/>
    <property type="match status" value="1"/>
</dbReference>
<dbReference type="NCBIfam" id="TIGR02824">
    <property type="entry name" value="quinone_pig3"/>
    <property type="match status" value="1"/>
</dbReference>
<comment type="caution">
    <text evidence="4">The sequence shown here is derived from an EMBL/GenBank/DDBJ whole genome shotgun (WGS) entry which is preliminary data.</text>
</comment>
<dbReference type="GO" id="GO:0070402">
    <property type="term" value="F:NADPH binding"/>
    <property type="evidence" value="ECO:0007669"/>
    <property type="project" value="TreeGrafter"/>
</dbReference>
<evidence type="ECO:0000259" key="3">
    <source>
        <dbReference type="SMART" id="SM00829"/>
    </source>
</evidence>
<dbReference type="PANTHER" id="PTHR48106">
    <property type="entry name" value="QUINONE OXIDOREDUCTASE PIG3-RELATED"/>
    <property type="match status" value="1"/>
</dbReference>
<keyword evidence="1" id="KW-0521">NADP</keyword>
<dbReference type="AlphaFoldDB" id="A0AAV0PD44"/>
<proteinExistence type="predicted"/>
<dbReference type="InterPro" id="IPR014189">
    <property type="entry name" value="Quinone_OxRdtase_PIG3"/>
</dbReference>
<keyword evidence="2" id="KW-0560">Oxidoreductase</keyword>
<name>A0AAV0PD44_9ROSI</name>
<evidence type="ECO:0000313" key="5">
    <source>
        <dbReference type="Proteomes" id="UP001154282"/>
    </source>
</evidence>
<dbReference type="EMBL" id="CAMGYJ010000008">
    <property type="protein sequence ID" value="CAI0468447.1"/>
    <property type="molecule type" value="Genomic_DNA"/>
</dbReference>
<feature type="domain" description="Enoyl reductase (ER)" evidence="3">
    <location>
        <begin position="10"/>
        <end position="286"/>
    </location>
</feature>
<dbReference type="InterPro" id="IPR036291">
    <property type="entry name" value="NAD(P)-bd_dom_sf"/>
</dbReference>
<evidence type="ECO:0000256" key="1">
    <source>
        <dbReference type="ARBA" id="ARBA00022857"/>
    </source>
</evidence>
<accession>A0AAV0PD44</accession>
<dbReference type="Pfam" id="PF00107">
    <property type="entry name" value="ADH_zinc_N"/>
    <property type="match status" value="1"/>
</dbReference>
<dbReference type="GO" id="GO:0016651">
    <property type="term" value="F:oxidoreductase activity, acting on NAD(P)H"/>
    <property type="evidence" value="ECO:0007669"/>
    <property type="project" value="TreeGrafter"/>
</dbReference>
<dbReference type="InterPro" id="IPR013149">
    <property type="entry name" value="ADH-like_C"/>
</dbReference>
<dbReference type="Pfam" id="PF08240">
    <property type="entry name" value="ADH_N"/>
    <property type="match status" value="1"/>
</dbReference>
<sequence length="289" mass="30986">MKAVVITSPGGPEVLQLHQVDDPQIKDDEVLIKVAATAINRADTIQRQGKYPPPKGASEYLGLECSGTVEAVGSRVSRWKIGDQVCALLSGGGYAEKVAVPEAQVLPVPQGISFTDAAAFPEVACTVWSTIFMTSRLSPGETLLVHGGSSGIGTFAIQIAKHIGIRVFITAGSKEKLEACRDLGADVCINYKTEDFVARVKEETDGKGVDVILDCLGASYFQRNLDSLNFDGRLFIIGMMGGTKTEMNLPTLFAKRLTVYKVFPFSEAADAHKLIESSQHIGKILLVPS</sequence>
<keyword evidence="5" id="KW-1185">Reference proteome</keyword>
<dbReference type="SUPFAM" id="SSF50129">
    <property type="entry name" value="GroES-like"/>
    <property type="match status" value="1"/>
</dbReference>